<dbReference type="InterPro" id="IPR023296">
    <property type="entry name" value="Glyco_hydro_beta-prop_sf"/>
</dbReference>
<keyword evidence="9" id="KW-1133">Transmembrane helix</keyword>
<keyword evidence="4 7" id="KW-0326">Glycosidase</keyword>
<evidence type="ECO:0000256" key="1">
    <source>
        <dbReference type="ARBA" id="ARBA00009865"/>
    </source>
</evidence>
<keyword evidence="2" id="KW-0732">Signal</keyword>
<accession>A0A9P3PTG9</accession>
<feature type="region of interest" description="Disordered" evidence="8">
    <location>
        <begin position="556"/>
        <end position="595"/>
    </location>
</feature>
<name>A0A9P3PTG9_LYOSH</name>
<sequence length="595" mass="65889">MNSQCRTQRDLEARVRACIWEARMGMIEGLSNFTVATARLKILFYRPRIAKDPRPSPTSTFSLPWGRRPRHRGVTGFLPFSFDPSPTHRPCHLKPSDAREEFVVAFFKVIAYSTSRYLHLSWNGKGVPHLHGHVEASRNLASLQQDQQGGDEKPWRAKRKLRPLMTRSAGRSNLLLRAASQSRKRSGGPVKALDCINTRNRHERRPVQYTMVAFGSFTLFTLCSIVASAVALRVPEHATLAARAGTYSDPLNQQKGADPCMRFINGKYFLTSTQNTNIAMRSATTIEGLKTAASKVLWSDSTAGRNFDFWAPEFWFLNGNWYIYYAVAGNGDDNTHRLHVLRGGTDPNDPSAGTYSYVNSLIPANFNQWAVDGSILQLNGQLYLIFSGLKTTSPWTQCTYIVKMSSPTSLSGNAVQISCPTFSWETAATPVQEGPEAITVNGVTHIVYSASHCSTDDYALGMLTLASGADPMVASSWTKTSTPVFTKNVAAGVYGPGHHFMFQKGPNWYFAYHGKSAPGQEREQVLTVTARPGHDYGAREMRKERMLDTMMAGQKGLSSRMSPQLPSAEVQIGEGGVRQDTVRGQRENELVSLEG</sequence>
<evidence type="ECO:0000256" key="9">
    <source>
        <dbReference type="SAM" id="Phobius"/>
    </source>
</evidence>
<dbReference type="InterPro" id="IPR006710">
    <property type="entry name" value="Glyco_hydro_43"/>
</dbReference>
<dbReference type="AlphaFoldDB" id="A0A9P3PTG9"/>
<comment type="caution">
    <text evidence="10">The sequence shown here is derived from an EMBL/GenBank/DDBJ whole genome shotgun (WGS) entry which is preliminary data.</text>
</comment>
<evidence type="ECO:0000256" key="5">
    <source>
        <dbReference type="PIRSR" id="PIRSR606710-1"/>
    </source>
</evidence>
<dbReference type="OrthoDB" id="272289at2759"/>
<keyword evidence="3 7" id="KW-0378">Hydrolase</keyword>
<reference evidence="10" key="1">
    <citation type="submission" date="2022-07" db="EMBL/GenBank/DDBJ databases">
        <title>The genome of Lyophyllum shimeji provides insight into the initial evolution of ectomycorrhizal fungal genome.</title>
        <authorList>
            <person name="Kobayashi Y."/>
            <person name="Shibata T."/>
            <person name="Hirakawa H."/>
            <person name="Shigenobu S."/>
            <person name="Nishiyama T."/>
            <person name="Yamada A."/>
            <person name="Hasebe M."/>
            <person name="Kawaguchi M."/>
        </authorList>
    </citation>
    <scope>NUCLEOTIDE SEQUENCE</scope>
    <source>
        <strain evidence="10">AT787</strain>
    </source>
</reference>
<dbReference type="EMBL" id="BRPK01000009">
    <property type="protein sequence ID" value="GLB40966.1"/>
    <property type="molecule type" value="Genomic_DNA"/>
</dbReference>
<keyword evidence="11" id="KW-1185">Reference proteome</keyword>
<evidence type="ECO:0000256" key="2">
    <source>
        <dbReference type="ARBA" id="ARBA00022729"/>
    </source>
</evidence>
<keyword evidence="9" id="KW-0812">Transmembrane</keyword>
<feature type="active site" description="Proton acceptor" evidence="5">
    <location>
        <position position="258"/>
    </location>
</feature>
<dbReference type="CDD" id="cd18820">
    <property type="entry name" value="GH43_LbAraf43-like"/>
    <property type="match status" value="1"/>
</dbReference>
<proteinExistence type="inferred from homology"/>
<evidence type="ECO:0000256" key="7">
    <source>
        <dbReference type="RuleBase" id="RU361187"/>
    </source>
</evidence>
<feature type="site" description="Important for catalytic activity, responsible for pKa modulation of the active site Glu and correct orientation of both the proton donor and substrate" evidence="6">
    <location>
        <position position="372"/>
    </location>
</feature>
<evidence type="ECO:0000256" key="8">
    <source>
        <dbReference type="SAM" id="MobiDB-lite"/>
    </source>
</evidence>
<feature type="active site" description="Proton donor" evidence="5">
    <location>
        <position position="433"/>
    </location>
</feature>
<evidence type="ECO:0000256" key="3">
    <source>
        <dbReference type="ARBA" id="ARBA00022801"/>
    </source>
</evidence>
<dbReference type="Pfam" id="PF04616">
    <property type="entry name" value="Glyco_hydro_43"/>
    <property type="match status" value="1"/>
</dbReference>
<comment type="similarity">
    <text evidence="1 7">Belongs to the glycosyl hydrolase 43 family.</text>
</comment>
<protein>
    <submittedName>
        <fullName evidence="10">Glycosyl hydrolases family 43</fullName>
    </submittedName>
</protein>
<evidence type="ECO:0000256" key="6">
    <source>
        <dbReference type="PIRSR" id="PIRSR606710-2"/>
    </source>
</evidence>
<dbReference type="PANTHER" id="PTHR43817:SF1">
    <property type="entry name" value="HYDROLASE, FAMILY 43, PUTATIVE (AFU_ORTHOLOGUE AFUA_3G01660)-RELATED"/>
    <property type="match status" value="1"/>
</dbReference>
<evidence type="ECO:0000256" key="4">
    <source>
        <dbReference type="ARBA" id="ARBA00023295"/>
    </source>
</evidence>
<dbReference type="PANTHER" id="PTHR43817">
    <property type="entry name" value="GLYCOSYL HYDROLASE"/>
    <property type="match status" value="1"/>
</dbReference>
<dbReference type="GO" id="GO:0004553">
    <property type="term" value="F:hydrolase activity, hydrolyzing O-glycosyl compounds"/>
    <property type="evidence" value="ECO:0007669"/>
    <property type="project" value="InterPro"/>
</dbReference>
<dbReference type="Gene3D" id="2.115.10.20">
    <property type="entry name" value="Glycosyl hydrolase domain, family 43"/>
    <property type="match status" value="1"/>
</dbReference>
<feature type="compositionally biased region" description="Basic and acidic residues" evidence="8">
    <location>
        <begin position="580"/>
        <end position="589"/>
    </location>
</feature>
<dbReference type="Proteomes" id="UP001063166">
    <property type="component" value="Unassembled WGS sequence"/>
</dbReference>
<gene>
    <name evidence="10" type="ORF">LshimejAT787_0901810</name>
</gene>
<evidence type="ECO:0000313" key="10">
    <source>
        <dbReference type="EMBL" id="GLB40966.1"/>
    </source>
</evidence>
<evidence type="ECO:0000313" key="11">
    <source>
        <dbReference type="Proteomes" id="UP001063166"/>
    </source>
</evidence>
<feature type="transmembrane region" description="Helical" evidence="9">
    <location>
        <begin position="209"/>
        <end position="232"/>
    </location>
</feature>
<organism evidence="10 11">
    <name type="scientific">Lyophyllum shimeji</name>
    <name type="common">Hon-shimeji</name>
    <name type="synonym">Tricholoma shimeji</name>
    <dbReference type="NCBI Taxonomy" id="47721"/>
    <lineage>
        <taxon>Eukaryota</taxon>
        <taxon>Fungi</taxon>
        <taxon>Dikarya</taxon>
        <taxon>Basidiomycota</taxon>
        <taxon>Agaricomycotina</taxon>
        <taxon>Agaricomycetes</taxon>
        <taxon>Agaricomycetidae</taxon>
        <taxon>Agaricales</taxon>
        <taxon>Tricholomatineae</taxon>
        <taxon>Lyophyllaceae</taxon>
        <taxon>Lyophyllum</taxon>
    </lineage>
</organism>
<dbReference type="GO" id="GO:0005975">
    <property type="term" value="P:carbohydrate metabolic process"/>
    <property type="evidence" value="ECO:0007669"/>
    <property type="project" value="InterPro"/>
</dbReference>
<keyword evidence="9" id="KW-0472">Membrane</keyword>
<dbReference type="SUPFAM" id="SSF75005">
    <property type="entry name" value="Arabinanase/levansucrase/invertase"/>
    <property type="match status" value="1"/>
</dbReference>
<feature type="compositionally biased region" description="Polar residues" evidence="8">
    <location>
        <begin position="556"/>
        <end position="565"/>
    </location>
</feature>